<dbReference type="RefSeq" id="WP_025376036.1">
    <property type="nucleotide sequence ID" value="NZ_CP007122.1"/>
</dbReference>
<dbReference type="KEGG" id="lpq:AF91_11240"/>
<protein>
    <recommendedName>
        <fullName evidence="4">Peptidase MA-like domain-containing protein</fullName>
    </recommendedName>
</protein>
<dbReference type="EMBL" id="CP007122">
    <property type="protein sequence ID" value="AHJ34420.1"/>
    <property type="molecule type" value="Genomic_DNA"/>
</dbReference>
<dbReference type="KEGG" id="lpq:AF91_03945"/>
<organism evidence="1 3">
    <name type="scientific">Lacticaseibacillus paracasei N1115</name>
    <dbReference type="NCBI Taxonomy" id="1446494"/>
    <lineage>
        <taxon>Bacteria</taxon>
        <taxon>Bacillati</taxon>
        <taxon>Bacillota</taxon>
        <taxon>Bacilli</taxon>
        <taxon>Lactobacillales</taxon>
        <taxon>Lactobacillaceae</taxon>
        <taxon>Lacticaseibacillus</taxon>
    </lineage>
</organism>
<evidence type="ECO:0000313" key="3">
    <source>
        <dbReference type="Proteomes" id="UP000019441"/>
    </source>
</evidence>
<dbReference type="EMBL" id="CP007122">
    <property type="protein sequence ID" value="AHJ34464.1"/>
    <property type="molecule type" value="Genomic_DNA"/>
</dbReference>
<proteinExistence type="predicted"/>
<reference evidence="1 3" key="1">
    <citation type="journal article" date="2014" name="Genome Announc.">
        <title>Whole Genome Sequence of the Probiotic Strain Lactobacillus paracasei N1115, Isolated from Traditional Chinese Fermented Milk.</title>
        <authorList>
            <person name="Wang S."/>
            <person name="Zhu H."/>
            <person name="He F."/>
            <person name="Luo Y."/>
            <person name="Kang Z."/>
            <person name="Lu C."/>
            <person name="Feng L."/>
            <person name="Lu X."/>
            <person name="Xue Y."/>
            <person name="Wang H."/>
        </authorList>
    </citation>
    <scope>NUCLEOTIDE SEQUENCE [LARGE SCALE GENOMIC DNA]</scope>
    <source>
        <strain evidence="1 3">N1115</strain>
    </source>
</reference>
<gene>
    <name evidence="1" type="ORF">AF91_03945</name>
    <name evidence="2" type="ORF">AF91_11240</name>
</gene>
<evidence type="ECO:0000313" key="1">
    <source>
        <dbReference type="EMBL" id="AHJ34420.1"/>
    </source>
</evidence>
<sequence length="249" mass="28426">MGSVTSRVSPQWRFDTDNSGGGHTSVDSAFVLDDLLYIYSNKAPLDKNRLMLIIEGNAGPIYVTNTPLAHELIILNTKQARLWARDVYQLAHELTHFVIFHGIQQPQFKWFEETLAELSSYFFLKQMAAYWAASNNQIKRAYADSFLEYVELERPDAEDIKISDLSDPSSHTSLMLEGYQYDRPKNNYIAQKILPVVENNPAYWRALPFLEKVSNATSFLDFMTKWKAVSPKETGEALSAVTSLFESDH</sequence>
<dbReference type="AlphaFoldDB" id="A0A806LBI5"/>
<evidence type="ECO:0000313" key="2">
    <source>
        <dbReference type="EMBL" id="AHJ34464.1"/>
    </source>
</evidence>
<dbReference type="Proteomes" id="UP000019441">
    <property type="component" value="Chromosome"/>
</dbReference>
<name>A0A806LBI5_LACPA</name>
<accession>A0A806LBI5</accession>
<evidence type="ECO:0008006" key="4">
    <source>
        <dbReference type="Google" id="ProtNLM"/>
    </source>
</evidence>